<feature type="domain" description="Protein kinase" evidence="8">
    <location>
        <begin position="166"/>
        <end position="589"/>
    </location>
</feature>
<comment type="similarity">
    <text evidence="5">Belongs to the protein kinase superfamily. Ser/Thr protein kinase family. GCN2 subfamily.</text>
</comment>
<evidence type="ECO:0000256" key="1">
    <source>
        <dbReference type="ARBA" id="ARBA00022679"/>
    </source>
</evidence>
<dbReference type="InterPro" id="IPR008271">
    <property type="entry name" value="Ser/Thr_kinase_AS"/>
</dbReference>
<evidence type="ECO:0000256" key="4">
    <source>
        <dbReference type="ARBA" id="ARBA00022840"/>
    </source>
</evidence>
<feature type="binding site" evidence="6">
    <location>
        <position position="195"/>
    </location>
    <ligand>
        <name>ATP</name>
        <dbReference type="ChEBI" id="CHEBI:30616"/>
    </ligand>
</feature>
<sequence>MPKSMFRRPDESSGDESSNGSGDEEESASLSRDLSNLDIFDSNTGSHEPITIDRNRGAFGRDLLVHALLEERCLNAVRSEWPDRDDDAIREEAQRRYQLLCQHLAPLNLFSAGLEGTPVPGPLRRYLTDGDASPVSSRNGLFSPTSPFNRSIQLYDPEMPRYQSDFEHIGLLGKGGYGEVYRAKHKVDGQVYAVKRVPIRADMLRRAHLEGSDGEAAVDEILKEVRSLSRLYHPNIVRYNSSWVETSPVSDFQLPTSSPDTDSDAVSGAAPSFSFGTAALDRIRTQTDTTEDMGPAITFESQSREVTSDHVSRTRLLQDADHDISESYVTNSDSVSRNQRQLSIPGPTLALYVQMAVYPMTLAEFISPKQTTGVQPLAHCFHFEPAIRILLAILEGVEYMHAQKVVHRDLKPANVFLKVEDSPKPNPSCVDLSSCTDCRAQKMAGPANLSVCIGDFGLVTNITQTGDQDISPQRAVGTEIYRPATSKDNVSPRLDIFAVGVIACELLCKFDTQMERRHTLQQLRHGQFPKHFVSCAGRHASRMRECVTHMLADDADGVSVAELKTMLASMLEPAMKGVAKEDAVRRSST</sequence>
<organism evidence="9 10">
    <name type="scientific">Zasmidium cellare</name>
    <name type="common">Wine cellar mold</name>
    <name type="synonym">Racodium cellare</name>
    <dbReference type="NCBI Taxonomy" id="395010"/>
    <lineage>
        <taxon>Eukaryota</taxon>
        <taxon>Fungi</taxon>
        <taxon>Dikarya</taxon>
        <taxon>Ascomycota</taxon>
        <taxon>Pezizomycotina</taxon>
        <taxon>Dothideomycetes</taxon>
        <taxon>Dothideomycetidae</taxon>
        <taxon>Mycosphaerellales</taxon>
        <taxon>Mycosphaerellaceae</taxon>
        <taxon>Zasmidium</taxon>
    </lineage>
</organism>
<keyword evidence="3" id="KW-0418">Kinase</keyword>
<dbReference type="Gene3D" id="3.30.200.20">
    <property type="entry name" value="Phosphorylase Kinase, domain 1"/>
    <property type="match status" value="1"/>
</dbReference>
<keyword evidence="10" id="KW-1185">Reference proteome</keyword>
<dbReference type="InterPro" id="IPR011009">
    <property type="entry name" value="Kinase-like_dom_sf"/>
</dbReference>
<dbReference type="InterPro" id="IPR000719">
    <property type="entry name" value="Prot_kinase_dom"/>
</dbReference>
<dbReference type="InterPro" id="IPR017441">
    <property type="entry name" value="Protein_kinase_ATP_BS"/>
</dbReference>
<keyword evidence="4 6" id="KW-0067">ATP-binding</keyword>
<dbReference type="PROSITE" id="PS00107">
    <property type="entry name" value="PROTEIN_KINASE_ATP"/>
    <property type="match status" value="1"/>
</dbReference>
<evidence type="ECO:0000313" key="9">
    <source>
        <dbReference type="EMBL" id="KAK4494475.1"/>
    </source>
</evidence>
<feature type="compositionally biased region" description="Polar residues" evidence="7">
    <location>
        <begin position="248"/>
        <end position="260"/>
    </location>
</feature>
<protein>
    <recommendedName>
        <fullName evidence="8">Protein kinase domain-containing protein</fullName>
    </recommendedName>
</protein>
<reference evidence="9 10" key="1">
    <citation type="journal article" date="2023" name="G3 (Bethesda)">
        <title>A chromosome-level genome assembly of Zasmidium syzygii isolated from banana leaves.</title>
        <authorList>
            <person name="van Westerhoven A.C."/>
            <person name="Mehrabi R."/>
            <person name="Talebi R."/>
            <person name="Steentjes M.B.F."/>
            <person name="Corcolon B."/>
            <person name="Chong P.A."/>
            <person name="Kema G.H.J."/>
            <person name="Seidl M.F."/>
        </authorList>
    </citation>
    <scope>NUCLEOTIDE SEQUENCE [LARGE SCALE GENOMIC DNA]</scope>
    <source>
        <strain evidence="9 10">P124</strain>
    </source>
</reference>
<evidence type="ECO:0000259" key="8">
    <source>
        <dbReference type="PROSITE" id="PS50011"/>
    </source>
</evidence>
<evidence type="ECO:0000256" key="5">
    <source>
        <dbReference type="ARBA" id="ARBA00037982"/>
    </source>
</evidence>
<keyword evidence="2 6" id="KW-0547">Nucleotide-binding</keyword>
<feature type="region of interest" description="Disordered" evidence="7">
    <location>
        <begin position="248"/>
        <end position="270"/>
    </location>
</feature>
<dbReference type="Proteomes" id="UP001305779">
    <property type="component" value="Unassembled WGS sequence"/>
</dbReference>
<proteinExistence type="inferred from homology"/>
<dbReference type="InterPro" id="IPR050339">
    <property type="entry name" value="CC_SR_Kinase"/>
</dbReference>
<accession>A0ABR0DZ69</accession>
<feature type="region of interest" description="Disordered" evidence="7">
    <location>
        <begin position="1"/>
        <end position="34"/>
    </location>
</feature>
<gene>
    <name evidence="9" type="ORF">PRZ48_014773</name>
</gene>
<dbReference type="Gene3D" id="1.10.510.10">
    <property type="entry name" value="Transferase(Phosphotransferase) domain 1"/>
    <property type="match status" value="1"/>
</dbReference>
<dbReference type="PROSITE" id="PS50011">
    <property type="entry name" value="PROTEIN_KINASE_DOM"/>
    <property type="match status" value="1"/>
</dbReference>
<keyword evidence="1" id="KW-0808">Transferase</keyword>
<dbReference type="Pfam" id="PF00069">
    <property type="entry name" value="Pkinase"/>
    <property type="match status" value="2"/>
</dbReference>
<evidence type="ECO:0000256" key="6">
    <source>
        <dbReference type="PROSITE-ProRule" id="PRU10141"/>
    </source>
</evidence>
<dbReference type="PANTHER" id="PTHR11042">
    <property type="entry name" value="EUKARYOTIC TRANSLATION INITIATION FACTOR 2-ALPHA KINASE EIF2-ALPHA KINASE -RELATED"/>
    <property type="match status" value="1"/>
</dbReference>
<comment type="caution">
    <text evidence="9">The sequence shown here is derived from an EMBL/GenBank/DDBJ whole genome shotgun (WGS) entry which is preliminary data.</text>
</comment>
<evidence type="ECO:0000256" key="2">
    <source>
        <dbReference type="ARBA" id="ARBA00022741"/>
    </source>
</evidence>
<dbReference type="EMBL" id="JAXOVC010000014">
    <property type="protein sequence ID" value="KAK4494475.1"/>
    <property type="molecule type" value="Genomic_DNA"/>
</dbReference>
<evidence type="ECO:0000313" key="10">
    <source>
        <dbReference type="Proteomes" id="UP001305779"/>
    </source>
</evidence>
<dbReference type="PROSITE" id="PS00108">
    <property type="entry name" value="PROTEIN_KINASE_ST"/>
    <property type="match status" value="1"/>
</dbReference>
<name>A0ABR0DZ69_ZASCE</name>
<evidence type="ECO:0000256" key="3">
    <source>
        <dbReference type="ARBA" id="ARBA00022777"/>
    </source>
</evidence>
<dbReference type="SMART" id="SM00220">
    <property type="entry name" value="S_TKc"/>
    <property type="match status" value="1"/>
</dbReference>
<dbReference type="SUPFAM" id="SSF56112">
    <property type="entry name" value="Protein kinase-like (PK-like)"/>
    <property type="match status" value="1"/>
</dbReference>
<evidence type="ECO:0000256" key="7">
    <source>
        <dbReference type="SAM" id="MobiDB-lite"/>
    </source>
</evidence>